<reference evidence="2 3" key="1">
    <citation type="submission" date="2018-09" db="EMBL/GenBank/DDBJ databases">
        <title>Metagenome Assembled Genomes from an Advanced Water Purification Facility.</title>
        <authorList>
            <person name="Stamps B.W."/>
            <person name="Spear J.R."/>
        </authorList>
    </citation>
    <scope>NUCLEOTIDE SEQUENCE [LARGE SCALE GENOMIC DNA]</scope>
    <source>
        <strain evidence="2">Bin_29_2</strain>
    </source>
</reference>
<dbReference type="RefSeq" id="WP_276759574.1">
    <property type="nucleotide sequence ID" value="NZ_SSGD01000031.1"/>
</dbReference>
<evidence type="ECO:0000313" key="2">
    <source>
        <dbReference type="EMBL" id="TXI57975.1"/>
    </source>
</evidence>
<proteinExistence type="predicted"/>
<dbReference type="InterPro" id="IPR027417">
    <property type="entry name" value="P-loop_NTPase"/>
</dbReference>
<dbReference type="AlphaFoldDB" id="A0A5C7Y7J2"/>
<accession>A0A5C7Y7J2</accession>
<dbReference type="SUPFAM" id="SSF52540">
    <property type="entry name" value="P-loop containing nucleoside triphosphate hydrolases"/>
    <property type="match status" value="1"/>
</dbReference>
<comment type="caution">
    <text evidence="2">The sequence shown here is derived from an EMBL/GenBank/DDBJ whole genome shotgun (WGS) entry which is preliminary data.</text>
</comment>
<dbReference type="Proteomes" id="UP000321797">
    <property type="component" value="Unassembled WGS sequence"/>
</dbReference>
<evidence type="ECO:0000313" key="3">
    <source>
        <dbReference type="Proteomes" id="UP000321797"/>
    </source>
</evidence>
<gene>
    <name evidence="2" type="ORF">E6Q54_06780</name>
</gene>
<organism evidence="2 3">
    <name type="scientific">Mycolicibacter arupensis</name>
    <dbReference type="NCBI Taxonomy" id="342002"/>
    <lineage>
        <taxon>Bacteria</taxon>
        <taxon>Bacillati</taxon>
        <taxon>Actinomycetota</taxon>
        <taxon>Actinomycetes</taxon>
        <taxon>Mycobacteriales</taxon>
        <taxon>Mycobacteriaceae</taxon>
        <taxon>Mycolicibacter</taxon>
    </lineage>
</organism>
<evidence type="ECO:0000256" key="1">
    <source>
        <dbReference type="SAM" id="MobiDB-lite"/>
    </source>
</evidence>
<name>A0A5C7Y7J2_9MYCO</name>
<feature type="region of interest" description="Disordered" evidence="1">
    <location>
        <begin position="309"/>
        <end position="330"/>
    </location>
</feature>
<dbReference type="Pfam" id="PF12846">
    <property type="entry name" value="AAA_10"/>
    <property type="match status" value="1"/>
</dbReference>
<evidence type="ECO:0008006" key="4">
    <source>
        <dbReference type="Google" id="ProtNLM"/>
    </source>
</evidence>
<feature type="compositionally biased region" description="Basic and acidic residues" evidence="1">
    <location>
        <begin position="314"/>
        <end position="330"/>
    </location>
</feature>
<dbReference type="Gene3D" id="3.40.50.300">
    <property type="entry name" value="P-loop containing nucleotide triphosphate hydrolases"/>
    <property type="match status" value="2"/>
</dbReference>
<dbReference type="EMBL" id="SSGD01000031">
    <property type="protein sequence ID" value="TXI57975.1"/>
    <property type="molecule type" value="Genomic_DNA"/>
</dbReference>
<protein>
    <recommendedName>
        <fullName evidence="4">ATP/GTP-binding protein</fullName>
    </recommendedName>
</protein>
<sequence>MRVDTSLDPPLEVIGNLRFTRGGVYADYLAQGLPVTMRSLTTHERAARLTRNLGRNLPSGSQLFGLVAVEDQDRILGNIVGRNHTNAQWISHCRAWESVIANPLQAWPAKGPRQRLFWLTIPVDAGRAGRTVAGQAEKFGSWVIGRDTRSEASVTAYAELATEIVSAMPDDFHLTPASPAQILWHHRHNALRGTFAAPLPHASVGPRTLPGEMFGRFWFDESANSERVHRWWPSRHSVVRVQELTTDGHPTGPVSYQAMLPVDQFPRLGVRFPRAAYLHALDQIDTTAVVDWVQHFDVVAPKQALATNRRNAKNIKDQQDQRASKRDDADAENLAEKLDDTLDYSNELSANPTERELDSVAVIAVAAPTIAVIEDAVKQIRQELDSAAIAFSRRRGSHRLLWKAFNPGSEAKSPLDQFRNPTTAHRWSRFMPLISADCGNATGSPLAVNQNTALPRIILHDPEGAALRNHNTGLAVVGDPGGGKTNRAKVSGYEVALRGAQVRVFDPGTHGEWATAFQSLPGVQVIDPAQSNMSLDPLVIFPYDEAGARAADHILPMIGVGPRSLLRAQFEVAVRPDRREGNGIRNMRGLLDYLRAQPNPSDNELLLRLESAAASFYTQALFDPDRTPYATADSDVTIWLTRNLQLPDADDINNASNGVLDLQTRQLAGMAIYGLLVDLEQQQLFAHRDRYGVLIFEECAELLAYPPGKRAAHRITTQGRKHNTGGWFITQDYHHLARMGSQFITQKWLFRITDKTLAEQTLEWAGIDPELYPDVVESYVEDTSPAKKSLAGDDDDFGYVEPHRRGEGFLVDEFRRHARVKFFGAPTAELAADMDSTPHAEAVA</sequence>